<dbReference type="PANTHER" id="PTHR42949:SF3">
    <property type="entry name" value="ANAEROBIC GLYCEROL-3-PHOSPHATE DEHYDROGENASE SUBUNIT B"/>
    <property type="match status" value="1"/>
</dbReference>
<dbReference type="InterPro" id="IPR051691">
    <property type="entry name" value="Metab_Enz_Cyan_OpOx_G3PDH"/>
</dbReference>
<gene>
    <name evidence="3" type="ORF">DW099_10865</name>
</gene>
<dbReference type="EMBL" id="QRMS01000003">
    <property type="protein sequence ID" value="RHJ87196.1"/>
    <property type="molecule type" value="Genomic_DNA"/>
</dbReference>
<dbReference type="Gene3D" id="3.50.50.60">
    <property type="entry name" value="FAD/NAD(P)-binding domain"/>
    <property type="match status" value="2"/>
</dbReference>
<dbReference type="STRING" id="1776384.GCA_900086585_00652"/>
<reference evidence="3 4" key="1">
    <citation type="submission" date="2018-08" db="EMBL/GenBank/DDBJ databases">
        <title>A genome reference for cultivated species of the human gut microbiota.</title>
        <authorList>
            <person name="Zou Y."/>
            <person name="Xue W."/>
            <person name="Luo G."/>
        </authorList>
    </citation>
    <scope>NUCLEOTIDE SEQUENCE [LARGE SCALE GENOMIC DNA]</scope>
    <source>
        <strain evidence="3 4">AM07-24</strain>
    </source>
</reference>
<dbReference type="OrthoDB" id="9776839at2"/>
<name>A0A415E0P7_9FIRM</name>
<evidence type="ECO:0000313" key="4">
    <source>
        <dbReference type="Proteomes" id="UP000284841"/>
    </source>
</evidence>
<dbReference type="SUPFAM" id="SSF51905">
    <property type="entry name" value="FAD/NAD(P)-binding domain"/>
    <property type="match status" value="1"/>
</dbReference>
<dbReference type="PRINTS" id="PR00368">
    <property type="entry name" value="FADPNR"/>
</dbReference>
<proteinExistence type="predicted"/>
<dbReference type="InterPro" id="IPR036188">
    <property type="entry name" value="FAD/NAD-bd_sf"/>
</dbReference>
<keyword evidence="4" id="KW-1185">Reference proteome</keyword>
<dbReference type="RefSeq" id="WP_118335727.1">
    <property type="nucleotide sequence ID" value="NZ_AP025567.1"/>
</dbReference>
<dbReference type="AlphaFoldDB" id="A0A415E0P7"/>
<keyword evidence="1" id="KW-0560">Oxidoreductase</keyword>
<comment type="caution">
    <text evidence="3">The sequence shown here is derived from an EMBL/GenBank/DDBJ whole genome shotgun (WGS) entry which is preliminary data.</text>
</comment>
<dbReference type="Pfam" id="PF07992">
    <property type="entry name" value="Pyr_redox_2"/>
    <property type="match status" value="1"/>
</dbReference>
<dbReference type="InterPro" id="IPR023753">
    <property type="entry name" value="FAD/NAD-binding_dom"/>
</dbReference>
<dbReference type="PRINTS" id="PR00469">
    <property type="entry name" value="PNDRDTASEII"/>
</dbReference>
<accession>A0A415E0P7</accession>
<dbReference type="Proteomes" id="UP000284841">
    <property type="component" value="Unassembled WGS sequence"/>
</dbReference>
<sequence length="419" mass="45492">MNSYDVTVIGGGPAGLAAAISASKAEAKVLLIEREERLGGVLKQCIHDGFGLIRFGEKLSGCEYACRFIEEIEKTDVEIRTLTFASQISNISGGFELSLTQNNGYERVFSKTLILATGCRERTAKQVAIHGTRPAGVLTAGAAQYFVNVLGQLPGKNCVILGSGDIGLIMARRLTLEGAKVLGVYEAKSEPSGLSRNIYQCLVDFDIPLHLSHTVIEVHGRERLSGVTVCAVDQRMQPISGTEEYIPCDTLIVSVGLIPENELAETLGIAILPKTKGPLCDQDYQTTVAGVFSCGNALHVNDLVDYVSESGEKAGAAASKQAARPFTSSNYVSVKGSSDFAYIVPSRLEAETNKKVQFFFRSKATRGTITVKLYLGNEEIFRKKYGGLRPPEMEKVEIDFAQLELKEDLYFVMEEAAHE</sequence>
<feature type="domain" description="FAD/NAD(P)-binding" evidence="2">
    <location>
        <begin position="4"/>
        <end position="298"/>
    </location>
</feature>
<dbReference type="PANTHER" id="PTHR42949">
    <property type="entry name" value="ANAEROBIC GLYCEROL-3-PHOSPHATE DEHYDROGENASE SUBUNIT B"/>
    <property type="match status" value="1"/>
</dbReference>
<organism evidence="3 4">
    <name type="scientific">Emergencia timonensis</name>
    <dbReference type="NCBI Taxonomy" id="1776384"/>
    <lineage>
        <taxon>Bacteria</taxon>
        <taxon>Bacillati</taxon>
        <taxon>Bacillota</taxon>
        <taxon>Clostridia</taxon>
        <taxon>Peptostreptococcales</taxon>
        <taxon>Anaerovoracaceae</taxon>
        <taxon>Emergencia</taxon>
    </lineage>
</organism>
<evidence type="ECO:0000259" key="2">
    <source>
        <dbReference type="Pfam" id="PF07992"/>
    </source>
</evidence>
<evidence type="ECO:0000313" key="3">
    <source>
        <dbReference type="EMBL" id="RHJ87196.1"/>
    </source>
</evidence>
<protein>
    <submittedName>
        <fullName evidence="3">FAD-dependent oxidoreductase</fullName>
    </submittedName>
</protein>
<evidence type="ECO:0000256" key="1">
    <source>
        <dbReference type="ARBA" id="ARBA00023002"/>
    </source>
</evidence>
<dbReference type="GO" id="GO:0016491">
    <property type="term" value="F:oxidoreductase activity"/>
    <property type="evidence" value="ECO:0007669"/>
    <property type="project" value="UniProtKB-KW"/>
</dbReference>